<keyword evidence="1" id="KW-0175">Coiled coil</keyword>
<feature type="coiled-coil region" evidence="1">
    <location>
        <begin position="181"/>
        <end position="208"/>
    </location>
</feature>
<name>A0A814SXD4_9BILA</name>
<dbReference type="Proteomes" id="UP000663891">
    <property type="component" value="Unassembled WGS sequence"/>
</dbReference>
<evidence type="ECO:0000256" key="1">
    <source>
        <dbReference type="SAM" id="Coils"/>
    </source>
</evidence>
<dbReference type="OrthoDB" id="10264220at2759"/>
<dbReference type="Proteomes" id="UP000663881">
    <property type="component" value="Unassembled WGS sequence"/>
</dbReference>
<dbReference type="EMBL" id="CAJOAY010000208">
    <property type="protein sequence ID" value="CAF3585691.1"/>
    <property type="molecule type" value="Genomic_DNA"/>
</dbReference>
<dbReference type="AlphaFoldDB" id="A0A814SXD4"/>
<dbReference type="EMBL" id="CAJNON010000265">
    <property type="protein sequence ID" value="CAF1154165.1"/>
    <property type="molecule type" value="Genomic_DNA"/>
</dbReference>
<protein>
    <submittedName>
        <fullName evidence="2">Uncharacterized protein</fullName>
    </submittedName>
</protein>
<gene>
    <name evidence="3" type="ORF">OKA104_LOCUS5843</name>
    <name evidence="2" type="ORF">VCS650_LOCUS22980</name>
</gene>
<evidence type="ECO:0000313" key="4">
    <source>
        <dbReference type="Proteomes" id="UP000663891"/>
    </source>
</evidence>
<organism evidence="2 4">
    <name type="scientific">Adineta steineri</name>
    <dbReference type="NCBI Taxonomy" id="433720"/>
    <lineage>
        <taxon>Eukaryota</taxon>
        <taxon>Metazoa</taxon>
        <taxon>Spiralia</taxon>
        <taxon>Gnathifera</taxon>
        <taxon>Rotifera</taxon>
        <taxon>Eurotatoria</taxon>
        <taxon>Bdelloidea</taxon>
        <taxon>Adinetida</taxon>
        <taxon>Adinetidae</taxon>
        <taxon>Adineta</taxon>
    </lineage>
</organism>
<evidence type="ECO:0000313" key="2">
    <source>
        <dbReference type="EMBL" id="CAF1154165.1"/>
    </source>
</evidence>
<accession>A0A814SXD4</accession>
<evidence type="ECO:0000313" key="3">
    <source>
        <dbReference type="EMBL" id="CAF3585691.1"/>
    </source>
</evidence>
<sequence length="215" mass="25417">MESLLRKSLNKREKCFEISQCPSWLLTILPTRIKTVESIIDNDNEQQIKEETIDLKPYKLISSIPILNKDNEINFNQTSEYPNNISFEYEQLNNYFQLIHSLSNQQFIYLLNKLKEFEIIKNKNSFTNKSHNKCKQIDCLNKPIPLNLFCFLESEVKKERFSIDESTENLDAPKPREMAMIDKLDHDLKQINTNADALRKNFNELTESKYNLIMT</sequence>
<reference evidence="2" key="1">
    <citation type="submission" date="2021-02" db="EMBL/GenBank/DDBJ databases">
        <authorList>
            <person name="Nowell W R."/>
        </authorList>
    </citation>
    <scope>NUCLEOTIDE SEQUENCE</scope>
</reference>
<comment type="caution">
    <text evidence="2">The sequence shown here is derived from an EMBL/GenBank/DDBJ whole genome shotgun (WGS) entry which is preliminary data.</text>
</comment>
<proteinExistence type="predicted"/>